<comment type="pathway">
    <text evidence="3">Amino-acid biosynthesis; L-isoleucine biosynthesis; 2-oxobutanoate from L-threonine: step 1/1.</text>
</comment>
<keyword evidence="11" id="KW-0663">Pyridoxal phosphate</keyword>
<dbReference type="UniPathway" id="UPA00047">
    <property type="reaction ID" value="UER00054"/>
</dbReference>
<evidence type="ECO:0000256" key="6">
    <source>
        <dbReference type="ARBA" id="ARBA00011447"/>
    </source>
</evidence>
<dbReference type="RefSeq" id="WP_220193646.1">
    <property type="nucleotide sequence ID" value="NZ_BNJF01000001.1"/>
</dbReference>
<dbReference type="InterPro" id="IPR000634">
    <property type="entry name" value="Ser/Thr_deHydtase_PyrdxlP-BS"/>
</dbReference>
<dbReference type="EC" id="4.3.1.19" evidence="7"/>
<comment type="function">
    <text evidence="13">Catalyzes the anaerobic formation of alpha-ketobutyrate and ammonia from threonine in a two-step reaction. The first step involved a dehydration of threonine and a production of enamine intermediates (aminocrotonate), which tautomerizes to its imine form (iminobutyrate). Both intermediates are unstable and short-lived. The second step is the nonenzymatic hydrolysis of the enamine/imine intermediates to form 2-ketobutyrate and free ammonia. In the low water environment of the cell, the second step is accelerated by RidA.</text>
</comment>
<dbReference type="InterPro" id="IPR005789">
    <property type="entry name" value="Thr_deHydtase_catblc"/>
</dbReference>
<dbReference type="Proteomes" id="UP000612362">
    <property type="component" value="Unassembled WGS sequence"/>
</dbReference>
<organism evidence="16 17">
    <name type="scientific">Ktedonospora formicarum</name>
    <dbReference type="NCBI Taxonomy" id="2778364"/>
    <lineage>
        <taxon>Bacteria</taxon>
        <taxon>Bacillati</taxon>
        <taxon>Chloroflexota</taxon>
        <taxon>Ktedonobacteria</taxon>
        <taxon>Ktedonobacterales</taxon>
        <taxon>Ktedonobacteraceae</taxon>
        <taxon>Ktedonospora</taxon>
    </lineage>
</organism>
<dbReference type="Gene3D" id="3.40.50.1100">
    <property type="match status" value="2"/>
</dbReference>
<proteinExistence type="inferred from homology"/>
<dbReference type="GO" id="GO:0030170">
    <property type="term" value="F:pyridoxal phosphate binding"/>
    <property type="evidence" value="ECO:0007669"/>
    <property type="project" value="InterPro"/>
</dbReference>
<evidence type="ECO:0000313" key="16">
    <source>
        <dbReference type="EMBL" id="GHO44236.1"/>
    </source>
</evidence>
<comment type="similarity">
    <text evidence="5">Belongs to the serine/threonine dehydratase family.</text>
</comment>
<evidence type="ECO:0000256" key="3">
    <source>
        <dbReference type="ARBA" id="ARBA00004810"/>
    </source>
</evidence>
<evidence type="ECO:0000256" key="7">
    <source>
        <dbReference type="ARBA" id="ARBA00012096"/>
    </source>
</evidence>
<gene>
    <name evidence="16" type="ORF">KSX_23990</name>
</gene>
<dbReference type="GO" id="GO:0006565">
    <property type="term" value="P:L-serine catabolic process"/>
    <property type="evidence" value="ECO:0007669"/>
    <property type="project" value="TreeGrafter"/>
</dbReference>
<evidence type="ECO:0000256" key="1">
    <source>
        <dbReference type="ARBA" id="ARBA00001274"/>
    </source>
</evidence>
<evidence type="ECO:0000256" key="13">
    <source>
        <dbReference type="ARBA" id="ARBA00025527"/>
    </source>
</evidence>
<sequence>MLIDHDSTTDTTRMPALVEATLPVTIADIWQAYKFLKPIMHHTPLTPSRTFQRMTGANIYLKAEHMQRGGSFKARGAAYKISRLSPQQLKAGVIAASAGNHAQGVAIAAAQNHTPCTIVMPENAPLAKVVATQEYGATVELFGATYDDAYQHCLELQRASGATFIHAFDDPDVIAGQGTLGLDMLNDLPDADAIIVPIGGGGLIAGIAVAARALKPDIKIIGVQAAGAPSCRASLDNGSPTTLTSINTIADGIATKRPGELTFSIIKQLVDDVVLVSDEDIIQAVLLLMERSKMVVEGAGAIGLAALLSGVIKFHDQKVLVPLTGGNIDINLVGRFIEHGLAMSGRYFVIHTILDDRPGELMRLLNIIADMRVNVIDVRYQRITERLPIMQREETITLETRNRAQCEEVLRRIRAAGYMVEEAQTFDEDRMHGRM</sequence>
<dbReference type="FunFam" id="3.40.50.1100:FF:000007">
    <property type="entry name" value="L-threonine dehydratase catabolic TdcB"/>
    <property type="match status" value="1"/>
</dbReference>
<evidence type="ECO:0000256" key="4">
    <source>
        <dbReference type="ARBA" id="ARBA00004958"/>
    </source>
</evidence>
<dbReference type="InterPro" id="IPR045865">
    <property type="entry name" value="ACT-like_dom_sf"/>
</dbReference>
<comment type="subunit">
    <text evidence="6">In the native structure, TdcB is in a dimeric form, whereas in the TdcB-AMP complex, it exists in a tetrameric form (dimer of dimers).</text>
</comment>
<dbReference type="AlphaFoldDB" id="A0A8J3HYE2"/>
<dbReference type="CDD" id="cd04886">
    <property type="entry name" value="ACT_ThrD-II-like"/>
    <property type="match status" value="1"/>
</dbReference>
<dbReference type="InterPro" id="IPR050147">
    <property type="entry name" value="Ser/Thr_Dehydratase"/>
</dbReference>
<evidence type="ECO:0000256" key="5">
    <source>
        <dbReference type="ARBA" id="ARBA00010869"/>
    </source>
</evidence>
<comment type="pathway">
    <text evidence="4">Amino-acid degradation; L-threonine degradation via propanoate pathway; propanoate from L-threonine: step 1/4.</text>
</comment>
<accession>A0A8J3HYE2</accession>
<dbReference type="NCBIfam" id="TIGR01127">
    <property type="entry name" value="ilvA_1Cterm"/>
    <property type="match status" value="1"/>
</dbReference>
<dbReference type="PANTHER" id="PTHR48078:SF6">
    <property type="entry name" value="L-THREONINE DEHYDRATASE CATABOLIC TDCB"/>
    <property type="match status" value="1"/>
</dbReference>
<dbReference type="GO" id="GO:0004794">
    <property type="term" value="F:threonine deaminase activity"/>
    <property type="evidence" value="ECO:0007669"/>
    <property type="project" value="UniProtKB-EC"/>
</dbReference>
<keyword evidence="12" id="KW-0456">Lyase</keyword>
<evidence type="ECO:0000256" key="9">
    <source>
        <dbReference type="ARBA" id="ARBA00022533"/>
    </source>
</evidence>
<evidence type="ECO:0000259" key="15">
    <source>
        <dbReference type="Pfam" id="PF00291"/>
    </source>
</evidence>
<protein>
    <recommendedName>
        <fullName evidence="8">L-threonine dehydratase catabolic TdcB</fullName>
        <ecNumber evidence="7">4.3.1.19</ecNumber>
    </recommendedName>
    <alternativeName>
        <fullName evidence="14">Threonine deaminase</fullName>
    </alternativeName>
</protein>
<comment type="catalytic activity">
    <reaction evidence="1">
        <text>L-threonine = 2-oxobutanoate + NH4(+)</text>
        <dbReference type="Rhea" id="RHEA:22108"/>
        <dbReference type="ChEBI" id="CHEBI:16763"/>
        <dbReference type="ChEBI" id="CHEBI:28938"/>
        <dbReference type="ChEBI" id="CHEBI:57926"/>
        <dbReference type="EC" id="4.3.1.19"/>
    </reaction>
</comment>
<evidence type="ECO:0000313" key="17">
    <source>
        <dbReference type="Proteomes" id="UP000612362"/>
    </source>
</evidence>
<dbReference type="PANTHER" id="PTHR48078">
    <property type="entry name" value="THREONINE DEHYDRATASE, MITOCHONDRIAL-RELATED"/>
    <property type="match status" value="1"/>
</dbReference>
<keyword evidence="10" id="KW-0028">Amino-acid biosynthesis</keyword>
<evidence type="ECO:0000256" key="12">
    <source>
        <dbReference type="ARBA" id="ARBA00023239"/>
    </source>
</evidence>
<evidence type="ECO:0000256" key="14">
    <source>
        <dbReference type="ARBA" id="ARBA00031427"/>
    </source>
</evidence>
<dbReference type="InterPro" id="IPR044561">
    <property type="entry name" value="ACT_ThrD-II-like"/>
</dbReference>
<dbReference type="PROSITE" id="PS00165">
    <property type="entry name" value="DEHYDRATASE_SER_THR"/>
    <property type="match status" value="1"/>
</dbReference>
<keyword evidence="10" id="KW-0100">Branched-chain amino acid biosynthesis</keyword>
<dbReference type="Pfam" id="PF00291">
    <property type="entry name" value="PALP"/>
    <property type="match status" value="1"/>
</dbReference>
<evidence type="ECO:0000256" key="10">
    <source>
        <dbReference type="ARBA" id="ARBA00022624"/>
    </source>
</evidence>
<keyword evidence="17" id="KW-1185">Reference proteome</keyword>
<dbReference type="FunFam" id="3.40.50.1100:FF:000005">
    <property type="entry name" value="Threonine dehydratase catabolic"/>
    <property type="match status" value="1"/>
</dbReference>
<dbReference type="SUPFAM" id="SSF55021">
    <property type="entry name" value="ACT-like"/>
    <property type="match status" value="1"/>
</dbReference>
<comment type="caution">
    <text evidence="16">The sequence shown here is derived from an EMBL/GenBank/DDBJ whole genome shotgun (WGS) entry which is preliminary data.</text>
</comment>
<dbReference type="SUPFAM" id="SSF53686">
    <property type="entry name" value="Tryptophan synthase beta subunit-like PLP-dependent enzymes"/>
    <property type="match status" value="1"/>
</dbReference>
<dbReference type="CDD" id="cd01562">
    <property type="entry name" value="Thr-dehyd"/>
    <property type="match status" value="1"/>
</dbReference>
<name>A0A8J3HYE2_9CHLR</name>
<reference evidence="16" key="1">
    <citation type="submission" date="2020-10" db="EMBL/GenBank/DDBJ databases">
        <title>Taxonomic study of unclassified bacteria belonging to the class Ktedonobacteria.</title>
        <authorList>
            <person name="Yabe S."/>
            <person name="Wang C.M."/>
            <person name="Zheng Y."/>
            <person name="Sakai Y."/>
            <person name="Cavaletti L."/>
            <person name="Monciardini P."/>
            <person name="Donadio S."/>
        </authorList>
    </citation>
    <scope>NUCLEOTIDE SEQUENCE</scope>
    <source>
        <strain evidence="16">SOSP1-1</strain>
    </source>
</reference>
<dbReference type="InterPro" id="IPR036052">
    <property type="entry name" value="TrpB-like_PALP_sf"/>
</dbReference>
<dbReference type="InterPro" id="IPR001926">
    <property type="entry name" value="TrpB-like_PALP"/>
</dbReference>
<dbReference type="GO" id="GO:0006567">
    <property type="term" value="P:L-threonine catabolic process"/>
    <property type="evidence" value="ECO:0007669"/>
    <property type="project" value="InterPro"/>
</dbReference>
<dbReference type="EMBL" id="BNJF01000001">
    <property type="protein sequence ID" value="GHO44236.1"/>
    <property type="molecule type" value="Genomic_DNA"/>
</dbReference>
<evidence type="ECO:0000256" key="2">
    <source>
        <dbReference type="ARBA" id="ARBA00001933"/>
    </source>
</evidence>
<evidence type="ECO:0000256" key="8">
    <source>
        <dbReference type="ARBA" id="ARBA00022248"/>
    </source>
</evidence>
<evidence type="ECO:0000256" key="11">
    <source>
        <dbReference type="ARBA" id="ARBA00022898"/>
    </source>
</evidence>
<dbReference type="GO" id="GO:0003941">
    <property type="term" value="F:L-serine ammonia-lyase activity"/>
    <property type="evidence" value="ECO:0007669"/>
    <property type="project" value="TreeGrafter"/>
</dbReference>
<keyword evidence="9" id="KW-0021">Allosteric enzyme</keyword>
<comment type="cofactor">
    <cofactor evidence="2">
        <name>pyridoxal 5'-phosphate</name>
        <dbReference type="ChEBI" id="CHEBI:597326"/>
    </cofactor>
</comment>
<keyword evidence="10" id="KW-0412">Isoleucine biosynthesis</keyword>
<dbReference type="GO" id="GO:0009097">
    <property type="term" value="P:isoleucine biosynthetic process"/>
    <property type="evidence" value="ECO:0007669"/>
    <property type="project" value="UniProtKB-UniPathway"/>
</dbReference>
<feature type="domain" description="Tryptophan synthase beta chain-like PALP" evidence="15">
    <location>
        <begin position="41"/>
        <end position="325"/>
    </location>
</feature>